<dbReference type="InterPro" id="IPR005750">
    <property type="entry name" value="UDP_GlcNAc_COvinyl_MurA"/>
</dbReference>
<keyword evidence="9 12" id="KW-0961">Cell wall biogenesis/degradation</keyword>
<evidence type="ECO:0000256" key="11">
    <source>
        <dbReference type="ARBA" id="ARBA00047527"/>
    </source>
</evidence>
<feature type="active site" description="Proton donor" evidence="12">
    <location>
        <position position="116"/>
    </location>
</feature>
<reference evidence="14 15" key="1">
    <citation type="submission" date="2022-03" db="EMBL/GenBank/DDBJ databases">
        <authorList>
            <person name="Koch H."/>
        </authorList>
    </citation>
    <scope>NUCLEOTIDE SEQUENCE [LARGE SCALE GENOMIC DNA]</scope>
    <source>
        <strain evidence="14 15">G1</strain>
    </source>
</reference>
<dbReference type="NCBIfam" id="NF006873">
    <property type="entry name" value="PRK09369.1"/>
    <property type="match status" value="1"/>
</dbReference>
<dbReference type="EMBL" id="OW150024">
    <property type="protein sequence ID" value="CAH2030551.1"/>
    <property type="molecule type" value="Genomic_DNA"/>
</dbReference>
<evidence type="ECO:0000256" key="12">
    <source>
        <dbReference type="HAMAP-Rule" id="MF_00111"/>
    </source>
</evidence>
<feature type="modified residue" description="2-(S-cysteinyl)pyruvic acid O-phosphothioketal" evidence="12">
    <location>
        <position position="116"/>
    </location>
</feature>
<evidence type="ECO:0000256" key="7">
    <source>
        <dbReference type="ARBA" id="ARBA00022984"/>
    </source>
</evidence>
<dbReference type="PANTHER" id="PTHR43783:SF1">
    <property type="entry name" value="UDP-N-ACETYLGLUCOSAMINE 1-CARBOXYVINYLTRANSFERASE"/>
    <property type="match status" value="1"/>
</dbReference>
<dbReference type="InterPro" id="IPR050068">
    <property type="entry name" value="MurA_subfamily"/>
</dbReference>
<comment type="caution">
    <text evidence="12">Lacks conserved residue(s) required for the propagation of feature annotation.</text>
</comment>
<evidence type="ECO:0000256" key="5">
    <source>
        <dbReference type="ARBA" id="ARBA00022679"/>
    </source>
</evidence>
<name>A0ABN8HGH4_9BACT</name>
<sequence>MDKLIITGGTRLKGDVTVSGSKNASLPICIAAILANGASTIGNVPRLRDISTTAKLLESLGASVERTGSALRIDAGPINTVEATYDLVKTMRASVLVLGPLLARFGRARVSLPGGCAIGARPIDQHLKGLKALGAEITLEHGYVEAIAKKRLKGARINFDISTVGGTEHLMMAAATAKGETILENAAREPEISDLGDYLNRMGAKIEGAGTDTIRIQGVNELTPAAYEVMPDRIEAGTFMIAAAITGGDVRINGMKAEHLDALCFKLQDAGVEIVSRDGVVRVKGPKRPHGVNIKTRPYPGFPTDMQAQFMALMCIADGASVISENIFENRFMHVSELQRFGADITIEGNSATVKGVKKLSGAPVMATDLRASASLVLAGLAAEGTTEIQRIYHLDRGYERIEEKLAGLGARIERVKES</sequence>
<keyword evidence="6 12" id="KW-0133">Cell shape</keyword>
<feature type="binding site" evidence="12">
    <location>
        <begin position="121"/>
        <end position="125"/>
    </location>
    <ligand>
        <name>UDP-N-acetyl-alpha-D-glucosamine</name>
        <dbReference type="ChEBI" id="CHEBI:57705"/>
    </ligand>
</feature>
<proteinExistence type="inferred from homology"/>
<feature type="domain" description="Enolpyruvate transferase" evidence="13">
    <location>
        <begin position="7"/>
        <end position="406"/>
    </location>
</feature>
<feature type="binding site" evidence="12">
    <location>
        <position position="327"/>
    </location>
    <ligand>
        <name>UDP-N-acetyl-alpha-D-glucosamine</name>
        <dbReference type="ChEBI" id="CHEBI:57705"/>
    </ligand>
</feature>
<keyword evidence="15" id="KW-1185">Reference proteome</keyword>
<dbReference type="Pfam" id="PF00275">
    <property type="entry name" value="EPSP_synthase"/>
    <property type="match status" value="1"/>
</dbReference>
<accession>A0ABN8HGH4</accession>
<feature type="binding site" evidence="12">
    <location>
        <position position="92"/>
    </location>
    <ligand>
        <name>UDP-N-acetyl-alpha-D-glucosamine</name>
        <dbReference type="ChEBI" id="CHEBI:57705"/>
    </ligand>
</feature>
<dbReference type="GO" id="GO:0008760">
    <property type="term" value="F:UDP-N-acetylglucosamine 1-carboxyvinyltransferase activity"/>
    <property type="evidence" value="ECO:0007669"/>
    <property type="project" value="UniProtKB-EC"/>
</dbReference>
<keyword evidence="4 12" id="KW-0132">Cell division</keyword>
<keyword evidence="7 12" id="KW-0573">Peptidoglycan synthesis</keyword>
<evidence type="ECO:0000256" key="9">
    <source>
        <dbReference type="ARBA" id="ARBA00023316"/>
    </source>
</evidence>
<keyword evidence="3 12" id="KW-0963">Cytoplasm</keyword>
<evidence type="ECO:0000256" key="10">
    <source>
        <dbReference type="ARBA" id="ARBA00038367"/>
    </source>
</evidence>
<dbReference type="EC" id="2.5.1.7" evidence="12"/>
<comment type="catalytic activity">
    <reaction evidence="11 12">
        <text>phosphoenolpyruvate + UDP-N-acetyl-alpha-D-glucosamine = UDP-N-acetyl-3-O-(1-carboxyvinyl)-alpha-D-glucosamine + phosphate</text>
        <dbReference type="Rhea" id="RHEA:18681"/>
        <dbReference type="ChEBI" id="CHEBI:43474"/>
        <dbReference type="ChEBI" id="CHEBI:57705"/>
        <dbReference type="ChEBI" id="CHEBI:58702"/>
        <dbReference type="ChEBI" id="CHEBI:68483"/>
        <dbReference type="EC" id="2.5.1.7"/>
    </reaction>
</comment>
<comment type="subcellular location">
    <subcellularLocation>
        <location evidence="1 12">Cytoplasm</location>
    </subcellularLocation>
</comment>
<dbReference type="InterPro" id="IPR036968">
    <property type="entry name" value="Enolpyruvate_Tfrase_sf"/>
</dbReference>
<feature type="binding site" evidence="12">
    <location>
        <position position="305"/>
    </location>
    <ligand>
        <name>UDP-N-acetyl-alpha-D-glucosamine</name>
        <dbReference type="ChEBI" id="CHEBI:57705"/>
    </ligand>
</feature>
<comment type="pathway">
    <text evidence="2 12">Cell wall biogenesis; peptidoglycan biosynthesis.</text>
</comment>
<protein>
    <recommendedName>
        <fullName evidence="12">UDP-N-acetylglucosamine 1-carboxyvinyltransferase</fullName>
        <ecNumber evidence="12">2.5.1.7</ecNumber>
    </recommendedName>
    <alternativeName>
        <fullName evidence="12">Enoylpyruvate transferase</fullName>
    </alternativeName>
    <alternativeName>
        <fullName evidence="12">UDP-N-acetylglucosamine enolpyruvyl transferase</fullName>
        <shortName evidence="12">EPT</shortName>
    </alternativeName>
</protein>
<dbReference type="InterPro" id="IPR001986">
    <property type="entry name" value="Enolpyruvate_Tfrase_dom"/>
</dbReference>
<evidence type="ECO:0000256" key="3">
    <source>
        <dbReference type="ARBA" id="ARBA00022490"/>
    </source>
</evidence>
<keyword evidence="5 12" id="KW-0808">Transferase</keyword>
<keyword evidence="12" id="KW-0670">Pyruvate</keyword>
<keyword evidence="8 12" id="KW-0131">Cell cycle</keyword>
<dbReference type="SUPFAM" id="SSF55205">
    <property type="entry name" value="EPT/RTPC-like"/>
    <property type="match status" value="1"/>
</dbReference>
<dbReference type="Gene3D" id="3.65.10.10">
    <property type="entry name" value="Enolpyruvate transferase domain"/>
    <property type="match status" value="2"/>
</dbReference>
<evidence type="ECO:0000313" key="14">
    <source>
        <dbReference type="EMBL" id="CAH2030551.1"/>
    </source>
</evidence>
<comment type="function">
    <text evidence="12">Cell wall formation. Adds enolpyruvyl to UDP-N-acetylglucosamine.</text>
</comment>
<evidence type="ECO:0000313" key="15">
    <source>
        <dbReference type="Proteomes" id="UP001295463"/>
    </source>
</evidence>
<evidence type="ECO:0000256" key="8">
    <source>
        <dbReference type="ARBA" id="ARBA00023306"/>
    </source>
</evidence>
<dbReference type="PANTHER" id="PTHR43783">
    <property type="entry name" value="UDP-N-ACETYLGLUCOSAMINE 1-CARBOXYVINYLTRANSFERASE"/>
    <property type="match status" value="1"/>
</dbReference>
<dbReference type="CDD" id="cd01555">
    <property type="entry name" value="UdpNAET"/>
    <property type="match status" value="1"/>
</dbReference>
<comment type="similarity">
    <text evidence="10 12">Belongs to the EPSP synthase family. MurA subfamily.</text>
</comment>
<dbReference type="Proteomes" id="UP001295463">
    <property type="component" value="Chromosome"/>
</dbReference>
<evidence type="ECO:0000259" key="13">
    <source>
        <dbReference type="Pfam" id="PF00275"/>
    </source>
</evidence>
<dbReference type="InterPro" id="IPR013792">
    <property type="entry name" value="RNA3'P_cycl/enolpyr_Trfase_a/b"/>
</dbReference>
<evidence type="ECO:0000256" key="6">
    <source>
        <dbReference type="ARBA" id="ARBA00022960"/>
    </source>
</evidence>
<organism evidence="14 15">
    <name type="scientific">Trichlorobacter ammonificans</name>
    <dbReference type="NCBI Taxonomy" id="2916410"/>
    <lineage>
        <taxon>Bacteria</taxon>
        <taxon>Pseudomonadati</taxon>
        <taxon>Thermodesulfobacteriota</taxon>
        <taxon>Desulfuromonadia</taxon>
        <taxon>Geobacterales</taxon>
        <taxon>Geobacteraceae</taxon>
        <taxon>Trichlorobacter</taxon>
    </lineage>
</organism>
<evidence type="ECO:0000256" key="2">
    <source>
        <dbReference type="ARBA" id="ARBA00004752"/>
    </source>
</evidence>
<evidence type="ECO:0000256" key="4">
    <source>
        <dbReference type="ARBA" id="ARBA00022618"/>
    </source>
</evidence>
<gene>
    <name evidence="12 14" type="primary">murA</name>
    <name evidence="14" type="ORF">GEAMG1_0738</name>
</gene>
<dbReference type="HAMAP" id="MF_00111">
    <property type="entry name" value="MurA"/>
    <property type="match status" value="1"/>
</dbReference>
<evidence type="ECO:0000256" key="1">
    <source>
        <dbReference type="ARBA" id="ARBA00004496"/>
    </source>
</evidence>
<feature type="binding site" evidence="12">
    <location>
        <begin position="22"/>
        <end position="23"/>
    </location>
    <ligand>
        <name>phosphoenolpyruvate</name>
        <dbReference type="ChEBI" id="CHEBI:58702"/>
    </ligand>
</feature>
<dbReference type="RefSeq" id="WP_305731482.1">
    <property type="nucleotide sequence ID" value="NZ_OW150024.1"/>
</dbReference>
<dbReference type="NCBIfam" id="TIGR01072">
    <property type="entry name" value="murA"/>
    <property type="match status" value="1"/>
</dbReference>